<evidence type="ECO:0000256" key="3">
    <source>
        <dbReference type="ARBA" id="ARBA00023186"/>
    </source>
</evidence>
<dbReference type="InterPro" id="IPR036627">
    <property type="entry name" value="CobW-likC_sf"/>
</dbReference>
<dbReference type="PANTHER" id="PTHR13748">
    <property type="entry name" value="COBW-RELATED"/>
    <property type="match status" value="1"/>
</dbReference>
<name>A0A3M5W2T8_PSESX</name>
<comment type="caution">
    <text evidence="8">The sequence shown here is derived from an EMBL/GenBank/DDBJ whole genome shotgun (WGS) entry which is preliminary data.</text>
</comment>
<dbReference type="GO" id="GO:0000166">
    <property type="term" value="F:nucleotide binding"/>
    <property type="evidence" value="ECO:0007669"/>
    <property type="project" value="UniProtKB-KW"/>
</dbReference>
<dbReference type="CDD" id="cd03112">
    <property type="entry name" value="CobW-like"/>
    <property type="match status" value="1"/>
</dbReference>
<evidence type="ECO:0000313" key="9">
    <source>
        <dbReference type="Proteomes" id="UP000280395"/>
    </source>
</evidence>
<dbReference type="EMBL" id="RBUA01000234">
    <property type="protein sequence ID" value="RMU64113.1"/>
    <property type="molecule type" value="Genomic_DNA"/>
</dbReference>
<dbReference type="InterPro" id="IPR011629">
    <property type="entry name" value="CobW-like_C"/>
</dbReference>
<dbReference type="FunFam" id="3.40.50.300:FF:000778">
    <property type="entry name" value="GTP-binding protein YjiA"/>
    <property type="match status" value="1"/>
</dbReference>
<evidence type="ECO:0000256" key="1">
    <source>
        <dbReference type="ARBA" id="ARBA00022741"/>
    </source>
</evidence>
<keyword evidence="2" id="KW-0378">Hydrolase</keyword>
<comment type="catalytic activity">
    <reaction evidence="6">
        <text>GTP + H2O = GDP + phosphate + H(+)</text>
        <dbReference type="Rhea" id="RHEA:19669"/>
        <dbReference type="ChEBI" id="CHEBI:15377"/>
        <dbReference type="ChEBI" id="CHEBI:15378"/>
        <dbReference type="ChEBI" id="CHEBI:37565"/>
        <dbReference type="ChEBI" id="CHEBI:43474"/>
        <dbReference type="ChEBI" id="CHEBI:58189"/>
    </reaction>
    <physiologicalReaction direction="left-to-right" evidence="6">
        <dbReference type="Rhea" id="RHEA:19670"/>
    </physiologicalReaction>
</comment>
<keyword evidence="1" id="KW-0547">Nucleotide-binding</keyword>
<reference evidence="8 9" key="1">
    <citation type="submission" date="2018-08" db="EMBL/GenBank/DDBJ databases">
        <title>Recombination of ecologically and evolutionarily significant loci maintains genetic cohesion in the Pseudomonas syringae species complex.</title>
        <authorList>
            <person name="Dillon M."/>
            <person name="Thakur S."/>
            <person name="Almeida R.N.D."/>
            <person name="Weir B.S."/>
            <person name="Guttman D.S."/>
        </authorList>
    </citation>
    <scope>NUCLEOTIDE SEQUENCE [LARGE SCALE GENOMIC DNA]</scope>
    <source>
        <strain evidence="8 9">ICMP 14479</strain>
    </source>
</reference>
<gene>
    <name evidence="8" type="ORF">ALP29_100075</name>
</gene>
<evidence type="ECO:0000313" key="8">
    <source>
        <dbReference type="EMBL" id="RMU64113.1"/>
    </source>
</evidence>
<keyword evidence="3" id="KW-0143">Chaperone</keyword>
<evidence type="ECO:0000256" key="6">
    <source>
        <dbReference type="ARBA" id="ARBA00049117"/>
    </source>
</evidence>
<evidence type="ECO:0000256" key="4">
    <source>
        <dbReference type="ARBA" id="ARBA00034320"/>
    </source>
</evidence>
<dbReference type="Proteomes" id="UP000280395">
    <property type="component" value="Unassembled WGS sequence"/>
</dbReference>
<evidence type="ECO:0000256" key="5">
    <source>
        <dbReference type="ARBA" id="ARBA00045658"/>
    </source>
</evidence>
<proteinExistence type="inferred from homology"/>
<dbReference type="Gene3D" id="3.30.1220.10">
    <property type="entry name" value="CobW-like, C-terminal domain"/>
    <property type="match status" value="1"/>
</dbReference>
<evidence type="ECO:0000259" key="7">
    <source>
        <dbReference type="SMART" id="SM00833"/>
    </source>
</evidence>
<dbReference type="InterPro" id="IPR003495">
    <property type="entry name" value="CobW/HypB/UreG_nucleotide-bd"/>
</dbReference>
<comment type="similarity">
    <text evidence="4">Belongs to the SIMIBI class G3E GTPase family. ZNG1 subfamily.</text>
</comment>
<dbReference type="GO" id="GO:0005737">
    <property type="term" value="C:cytoplasm"/>
    <property type="evidence" value="ECO:0007669"/>
    <property type="project" value="TreeGrafter"/>
</dbReference>
<organism evidence="8 9">
    <name type="scientific">Pseudomonas syringae pv. avii</name>
    <dbReference type="NCBI Taxonomy" id="663959"/>
    <lineage>
        <taxon>Bacteria</taxon>
        <taxon>Pseudomonadati</taxon>
        <taxon>Pseudomonadota</taxon>
        <taxon>Gammaproteobacteria</taxon>
        <taxon>Pseudomonadales</taxon>
        <taxon>Pseudomonadaceae</taxon>
        <taxon>Pseudomonas</taxon>
        <taxon>Pseudomonas syringae</taxon>
    </lineage>
</organism>
<dbReference type="Pfam" id="PF07683">
    <property type="entry name" value="CobW_C"/>
    <property type="match status" value="1"/>
</dbReference>
<dbReference type="NCBIfam" id="NF008578">
    <property type="entry name" value="PRK11537.1"/>
    <property type="match status" value="1"/>
</dbReference>
<protein>
    <recommendedName>
        <fullName evidence="7">CobW C-terminal domain-containing protein</fullName>
    </recommendedName>
</protein>
<dbReference type="Gene3D" id="3.40.50.300">
    <property type="entry name" value="P-loop containing nucleotide triphosphate hydrolases"/>
    <property type="match status" value="1"/>
</dbReference>
<dbReference type="SMART" id="SM00833">
    <property type="entry name" value="CobW_C"/>
    <property type="match status" value="1"/>
</dbReference>
<comment type="function">
    <text evidence="5">Zinc chaperone that directly transfers zinc cofactor to target proteins, thereby activating them. Zinc is transferred from the CXCC motif in the GTPase domain to the zinc binding site in target proteins in a process requiring GTP hydrolysis.</text>
</comment>
<sequence>MPVGAGLSVGTGLPAIASPRSDASTELSASQASQLPQGPLLPHLFLFFFKENLLSSPIPVTILSGFLGAGKTTLLRHLLKAEHGLKIAVIENEFSDAGIDTQLLGDEPVQVMTLSNGCVCCTIHTDLTKALYLLLERLDSGEIAFDRLVIECTGLADPAPVAQTFFIDEELRERYILDGIITLVDAAHAEHHLTQTIAQAQIGFADRLLVSKRDLVDDASFDALSQRLTRINRRAPIRVVDHGKIDLAELLDVRGFNLNAGMSLRPVSAAPSVDRISSLVLRTDQPLDIDRLSEFMNELLEDHGKQLLRYKGVLNIAGEDRRMVFQGVLKLYGFDWDTEWAEGEARESVIVFIADELPEDKIRQGFERVYQ</sequence>
<dbReference type="Pfam" id="PF02492">
    <property type="entry name" value="cobW"/>
    <property type="match status" value="1"/>
</dbReference>
<feature type="domain" description="CobW C-terminal" evidence="7">
    <location>
        <begin position="276"/>
        <end position="370"/>
    </location>
</feature>
<dbReference type="InterPro" id="IPR051316">
    <property type="entry name" value="Zinc-reg_GTPase_activator"/>
</dbReference>
<dbReference type="PANTHER" id="PTHR13748:SF62">
    <property type="entry name" value="COBW DOMAIN-CONTAINING PROTEIN"/>
    <property type="match status" value="1"/>
</dbReference>
<accession>A0A3M5W2T8</accession>
<dbReference type="AlphaFoldDB" id="A0A3M5W2T8"/>
<dbReference type="SUPFAM" id="SSF52540">
    <property type="entry name" value="P-loop containing nucleoside triphosphate hydrolases"/>
    <property type="match status" value="1"/>
</dbReference>
<dbReference type="InterPro" id="IPR027417">
    <property type="entry name" value="P-loop_NTPase"/>
</dbReference>
<dbReference type="SUPFAM" id="SSF90002">
    <property type="entry name" value="Hypothetical protein YjiA, C-terminal domain"/>
    <property type="match status" value="1"/>
</dbReference>
<dbReference type="GO" id="GO:0016787">
    <property type="term" value="F:hydrolase activity"/>
    <property type="evidence" value="ECO:0007669"/>
    <property type="project" value="UniProtKB-KW"/>
</dbReference>
<evidence type="ECO:0000256" key="2">
    <source>
        <dbReference type="ARBA" id="ARBA00022801"/>
    </source>
</evidence>